<comment type="caution">
    <text evidence="2">The sequence shown here is derived from an EMBL/GenBank/DDBJ whole genome shotgun (WGS) entry which is preliminary data.</text>
</comment>
<dbReference type="InterPro" id="IPR001387">
    <property type="entry name" value="Cro/C1-type_HTH"/>
</dbReference>
<dbReference type="SMART" id="SM00530">
    <property type="entry name" value="HTH_XRE"/>
    <property type="match status" value="1"/>
</dbReference>
<dbReference type="CDD" id="cd00093">
    <property type="entry name" value="HTH_XRE"/>
    <property type="match status" value="1"/>
</dbReference>
<protein>
    <submittedName>
        <fullName evidence="2">Helix-turn-helix transcriptional regulator</fullName>
    </submittedName>
</protein>
<dbReference type="EMBL" id="JAGQDG010000001">
    <property type="protein sequence ID" value="MBQ0934550.1"/>
    <property type="molecule type" value="Genomic_DNA"/>
</dbReference>
<evidence type="ECO:0000313" key="3">
    <source>
        <dbReference type="Proteomes" id="UP000672097"/>
    </source>
</evidence>
<dbReference type="RefSeq" id="WP_210806499.1">
    <property type="nucleotide sequence ID" value="NZ_JAGQDG010000001.1"/>
</dbReference>
<name>A0ABS5DTS3_9BURK</name>
<organism evidence="2 3">
    <name type="scientific">Ideonella paludis</name>
    <dbReference type="NCBI Taxonomy" id="1233411"/>
    <lineage>
        <taxon>Bacteria</taxon>
        <taxon>Pseudomonadati</taxon>
        <taxon>Pseudomonadota</taxon>
        <taxon>Betaproteobacteria</taxon>
        <taxon>Burkholderiales</taxon>
        <taxon>Sphaerotilaceae</taxon>
        <taxon>Ideonella</taxon>
    </lineage>
</organism>
<feature type="domain" description="HTH cro/C1-type" evidence="1">
    <location>
        <begin position="10"/>
        <end position="64"/>
    </location>
</feature>
<dbReference type="Pfam" id="PF13443">
    <property type="entry name" value="HTH_26"/>
    <property type="match status" value="1"/>
</dbReference>
<dbReference type="Proteomes" id="UP000672097">
    <property type="component" value="Unassembled WGS sequence"/>
</dbReference>
<accession>A0ABS5DTS3</accession>
<gene>
    <name evidence="2" type="ORF">KAK11_04340</name>
</gene>
<proteinExistence type="predicted"/>
<sequence length="243" mass="27964">MSTTHALIDVLKAELKTSGITYAVLAKELGMAESSIKRMFAQADMPLSRVDEVCRVLRMDFADLARKVADAQPLRRELTLEQEKAVISDRKLLLMAICCLSQWTLDQVITNYRMTEAEAIKYLVRLDHLGIIELRPMNRYRLKVAKGFRWRPHGPVMQFFREEVVGDYYSGGFDGEGEMLTLVHGQIGRSLAQLFNERLQRVAQDFAQQHLADQKLPADQKRPYTLVIGMRSWLFAAFRDLKR</sequence>
<keyword evidence="3" id="KW-1185">Reference proteome</keyword>
<reference evidence="2 3" key="1">
    <citation type="submission" date="2021-04" db="EMBL/GenBank/DDBJ databases">
        <title>The genome sequence of type strain Ideonella paludis KCTC 32238.</title>
        <authorList>
            <person name="Liu Y."/>
        </authorList>
    </citation>
    <scope>NUCLEOTIDE SEQUENCE [LARGE SCALE GENOMIC DNA]</scope>
    <source>
        <strain evidence="2 3">KCTC 32238</strain>
    </source>
</reference>
<evidence type="ECO:0000313" key="2">
    <source>
        <dbReference type="EMBL" id="MBQ0934550.1"/>
    </source>
</evidence>
<evidence type="ECO:0000259" key="1">
    <source>
        <dbReference type="SMART" id="SM00530"/>
    </source>
</evidence>